<reference evidence="2 3" key="1">
    <citation type="submission" date="2015-03" db="EMBL/GenBank/DDBJ databases">
        <authorList>
            <person name="Murphy D."/>
        </authorList>
    </citation>
    <scope>NUCLEOTIDE SEQUENCE [LARGE SCALE GENOMIC DNA]</scope>
    <source>
        <strain evidence="2 3">KMM 520</strain>
    </source>
</reference>
<dbReference type="RefSeq" id="WP_058372502.1">
    <property type="nucleotide sequence ID" value="NZ_CP011034.1"/>
</dbReference>
<protein>
    <recommendedName>
        <fullName evidence="1">HTH cro/C1-type domain-containing protein</fullName>
    </recommendedName>
</protein>
<evidence type="ECO:0000313" key="2">
    <source>
        <dbReference type="EMBL" id="ALS31817.1"/>
    </source>
</evidence>
<dbReference type="SUPFAM" id="SSF47413">
    <property type="entry name" value="lambda repressor-like DNA-binding domains"/>
    <property type="match status" value="1"/>
</dbReference>
<dbReference type="OrthoDB" id="6240846at2"/>
<dbReference type="KEGG" id="ptn:PTRA_a0461"/>
<dbReference type="Gene3D" id="1.10.260.40">
    <property type="entry name" value="lambda repressor-like DNA-binding domains"/>
    <property type="match status" value="1"/>
</dbReference>
<dbReference type="Proteomes" id="UP000065261">
    <property type="component" value="Chromosome I"/>
</dbReference>
<dbReference type="EMBL" id="CP011034">
    <property type="protein sequence ID" value="ALS31817.1"/>
    <property type="molecule type" value="Genomic_DNA"/>
</dbReference>
<dbReference type="GO" id="GO:0003677">
    <property type="term" value="F:DNA binding"/>
    <property type="evidence" value="ECO:0007669"/>
    <property type="project" value="InterPro"/>
</dbReference>
<feature type="domain" description="HTH cro/C1-type" evidence="1">
    <location>
        <begin position="31"/>
        <end position="85"/>
    </location>
</feature>
<dbReference type="PROSITE" id="PS50943">
    <property type="entry name" value="HTH_CROC1"/>
    <property type="match status" value="1"/>
</dbReference>
<accession>A0A0U2WW52</accession>
<gene>
    <name evidence="2" type="ORF">PTRA_a0461</name>
</gene>
<dbReference type="AlphaFoldDB" id="A0A0U2WW52"/>
<dbReference type="InterPro" id="IPR010982">
    <property type="entry name" value="Lambda_DNA-bd_dom_sf"/>
</dbReference>
<dbReference type="Pfam" id="PF01381">
    <property type="entry name" value="HTH_3"/>
    <property type="match status" value="1"/>
</dbReference>
<evidence type="ECO:0000259" key="1">
    <source>
        <dbReference type="PROSITE" id="PS50943"/>
    </source>
</evidence>
<organism evidence="2">
    <name type="scientific">Pseudoalteromonas translucida KMM 520</name>
    <dbReference type="NCBI Taxonomy" id="1315283"/>
    <lineage>
        <taxon>Bacteria</taxon>
        <taxon>Pseudomonadati</taxon>
        <taxon>Pseudomonadota</taxon>
        <taxon>Gammaproteobacteria</taxon>
        <taxon>Alteromonadales</taxon>
        <taxon>Pseudoalteromonadaceae</taxon>
        <taxon>Pseudoalteromonas</taxon>
    </lineage>
</organism>
<evidence type="ECO:0000313" key="3">
    <source>
        <dbReference type="Proteomes" id="UP000065261"/>
    </source>
</evidence>
<dbReference type="PATRIC" id="fig|1315283.4.peg.412"/>
<sequence length="93" mass="10735">MSKYDGLERLAFLAQIENDILNNEIEIGDAVRLVRTKLYKMSQTRFANYVKVSDRTLRDIEKNNTDPRLSVLKKVLKPCGFVLTLKVMTRTVS</sequence>
<name>A0A0U2WW52_9GAMM</name>
<proteinExistence type="predicted"/>
<dbReference type="InterPro" id="IPR001387">
    <property type="entry name" value="Cro/C1-type_HTH"/>
</dbReference>
<dbReference type="CDD" id="cd00093">
    <property type="entry name" value="HTH_XRE"/>
    <property type="match status" value="1"/>
</dbReference>